<dbReference type="Gene3D" id="3.30.70.330">
    <property type="match status" value="1"/>
</dbReference>
<dbReference type="Pfam" id="PF00076">
    <property type="entry name" value="RRM_1"/>
    <property type="match status" value="1"/>
</dbReference>
<organism evidence="5">
    <name type="scientific">Aegilops tauschii</name>
    <name type="common">Tausch's goatgrass</name>
    <name type="synonym">Aegilops squarrosa</name>
    <dbReference type="NCBI Taxonomy" id="37682"/>
    <lineage>
        <taxon>Eukaryota</taxon>
        <taxon>Viridiplantae</taxon>
        <taxon>Streptophyta</taxon>
        <taxon>Embryophyta</taxon>
        <taxon>Tracheophyta</taxon>
        <taxon>Spermatophyta</taxon>
        <taxon>Magnoliopsida</taxon>
        <taxon>Liliopsida</taxon>
        <taxon>Poales</taxon>
        <taxon>Poaceae</taxon>
        <taxon>BOP clade</taxon>
        <taxon>Pooideae</taxon>
        <taxon>Triticodae</taxon>
        <taxon>Triticeae</taxon>
        <taxon>Triticinae</taxon>
        <taxon>Aegilops</taxon>
    </lineage>
</organism>
<dbReference type="InterPro" id="IPR035979">
    <property type="entry name" value="RBD_domain_sf"/>
</dbReference>
<dbReference type="InterPro" id="IPR050907">
    <property type="entry name" value="SRSF"/>
</dbReference>
<dbReference type="GO" id="GO:0003723">
    <property type="term" value="F:RNA binding"/>
    <property type="evidence" value="ECO:0007669"/>
    <property type="project" value="UniProtKB-UniRule"/>
</dbReference>
<accession>M8B3G3</accession>
<evidence type="ECO:0000256" key="2">
    <source>
        <dbReference type="ARBA" id="ARBA00023187"/>
    </source>
</evidence>
<keyword evidence="3" id="KW-0694">RNA-binding</keyword>
<feature type="region of interest" description="Disordered" evidence="4">
    <location>
        <begin position="1"/>
        <end position="54"/>
    </location>
</feature>
<keyword evidence="2" id="KW-0508">mRNA splicing</keyword>
<dbReference type="PROSITE" id="PS50102">
    <property type="entry name" value="RRM"/>
    <property type="match status" value="1"/>
</dbReference>
<feature type="compositionally biased region" description="Basic and acidic residues" evidence="4">
    <location>
        <begin position="45"/>
        <end position="54"/>
    </location>
</feature>
<dbReference type="GO" id="GO:0006397">
    <property type="term" value="P:mRNA processing"/>
    <property type="evidence" value="ECO:0007669"/>
    <property type="project" value="UniProtKB-KW"/>
</dbReference>
<dbReference type="GO" id="GO:0008380">
    <property type="term" value="P:RNA splicing"/>
    <property type="evidence" value="ECO:0007669"/>
    <property type="project" value="UniProtKB-KW"/>
</dbReference>
<dbReference type="SUPFAM" id="SSF54928">
    <property type="entry name" value="RNA-binding domain, RBD"/>
    <property type="match status" value="1"/>
</dbReference>
<name>M8B3G3_AEGTA</name>
<protein>
    <submittedName>
        <fullName evidence="5">35 kDa SR repressor protein</fullName>
    </submittedName>
</protein>
<dbReference type="PANTHER" id="PTHR23147">
    <property type="entry name" value="SERINE/ARGININE RICH SPLICING FACTOR"/>
    <property type="match status" value="1"/>
</dbReference>
<evidence type="ECO:0000256" key="1">
    <source>
        <dbReference type="ARBA" id="ARBA00022664"/>
    </source>
</evidence>
<dbReference type="EnsemblPlants" id="EMT11252">
    <property type="protein sequence ID" value="EMT11252"/>
    <property type="gene ID" value="F775_26302"/>
</dbReference>
<dbReference type="InterPro" id="IPR000504">
    <property type="entry name" value="RRM_dom"/>
</dbReference>
<dbReference type="SMART" id="SM00360">
    <property type="entry name" value="RRM"/>
    <property type="match status" value="1"/>
</dbReference>
<evidence type="ECO:0000313" key="5">
    <source>
        <dbReference type="EnsemblPlants" id="EMT11252"/>
    </source>
</evidence>
<reference evidence="5" key="1">
    <citation type="submission" date="2015-06" db="UniProtKB">
        <authorList>
            <consortium name="EnsemblPlants"/>
        </authorList>
    </citation>
    <scope>IDENTIFICATION</scope>
</reference>
<evidence type="ECO:0000256" key="3">
    <source>
        <dbReference type="PROSITE-ProRule" id="PRU00176"/>
    </source>
</evidence>
<dbReference type="InterPro" id="IPR012677">
    <property type="entry name" value="Nucleotide-bd_a/b_plait_sf"/>
</dbReference>
<dbReference type="AlphaFoldDB" id="M8B3G3"/>
<sequence>MAESASSGADRYEAPEEALTNMRRGYSYSPSPPPRGYRGRARSPSPRDRYDGRGRDLPTSLLVRNLRRDCRNCGKCICDILSSFYFDEEMPDDLRRPFAQFGRLKDVYIPRDYYTQEPRGFGFVQYFDPNDAADAKYYMDGQVILGREVAVVFAQENRKKPAEMRTRESLTPNAGHSIDYLFAHSAVAEVSITSARKAEVQRRVSLALPLAQWIEERESIGWEVWQVLTKREVDFERVVDSRARNCPS</sequence>
<evidence type="ECO:0000256" key="4">
    <source>
        <dbReference type="SAM" id="MobiDB-lite"/>
    </source>
</evidence>
<proteinExistence type="predicted"/>
<keyword evidence="1" id="KW-0507">mRNA processing</keyword>